<reference evidence="1" key="1">
    <citation type="submission" date="2014-11" db="EMBL/GenBank/DDBJ databases">
        <authorList>
            <person name="Amaro Gonzalez C."/>
        </authorList>
    </citation>
    <scope>NUCLEOTIDE SEQUENCE</scope>
</reference>
<dbReference type="AlphaFoldDB" id="A0A0E9SX90"/>
<sequence>MPAFSTSVRQGWGWPLLMWSTDRKNTRARCWLTTFYLSQSIKQ</sequence>
<protein>
    <submittedName>
        <fullName evidence="1">Uncharacterized protein</fullName>
    </submittedName>
</protein>
<organism evidence="1">
    <name type="scientific">Anguilla anguilla</name>
    <name type="common">European freshwater eel</name>
    <name type="synonym">Muraena anguilla</name>
    <dbReference type="NCBI Taxonomy" id="7936"/>
    <lineage>
        <taxon>Eukaryota</taxon>
        <taxon>Metazoa</taxon>
        <taxon>Chordata</taxon>
        <taxon>Craniata</taxon>
        <taxon>Vertebrata</taxon>
        <taxon>Euteleostomi</taxon>
        <taxon>Actinopterygii</taxon>
        <taxon>Neopterygii</taxon>
        <taxon>Teleostei</taxon>
        <taxon>Anguilliformes</taxon>
        <taxon>Anguillidae</taxon>
        <taxon>Anguilla</taxon>
    </lineage>
</organism>
<accession>A0A0E9SX90</accession>
<dbReference type="EMBL" id="GBXM01063317">
    <property type="protein sequence ID" value="JAH45260.1"/>
    <property type="molecule type" value="Transcribed_RNA"/>
</dbReference>
<proteinExistence type="predicted"/>
<evidence type="ECO:0000313" key="1">
    <source>
        <dbReference type="EMBL" id="JAH45260.1"/>
    </source>
</evidence>
<name>A0A0E9SX90_ANGAN</name>
<reference evidence="1" key="2">
    <citation type="journal article" date="2015" name="Fish Shellfish Immunol.">
        <title>Early steps in the European eel (Anguilla anguilla)-Vibrio vulnificus interaction in the gills: Role of the RtxA13 toxin.</title>
        <authorList>
            <person name="Callol A."/>
            <person name="Pajuelo D."/>
            <person name="Ebbesson L."/>
            <person name="Teles M."/>
            <person name="MacKenzie S."/>
            <person name="Amaro C."/>
        </authorList>
    </citation>
    <scope>NUCLEOTIDE SEQUENCE</scope>
</reference>